<dbReference type="OMA" id="MYESIEL"/>
<feature type="region of interest" description="Disordered" evidence="1">
    <location>
        <begin position="299"/>
        <end position="326"/>
    </location>
</feature>
<proteinExistence type="predicted"/>
<keyword evidence="2" id="KW-0812">Transmembrane</keyword>
<organism evidence="4">
    <name type="scientific">Schizophyllum commune (strain H4-8 / FGSC 9210)</name>
    <name type="common">Split gill fungus</name>
    <dbReference type="NCBI Taxonomy" id="578458"/>
    <lineage>
        <taxon>Eukaryota</taxon>
        <taxon>Fungi</taxon>
        <taxon>Dikarya</taxon>
        <taxon>Basidiomycota</taxon>
        <taxon>Agaricomycotina</taxon>
        <taxon>Agaricomycetes</taxon>
        <taxon>Agaricomycetidae</taxon>
        <taxon>Agaricales</taxon>
        <taxon>Schizophyllaceae</taxon>
        <taxon>Schizophyllum</taxon>
    </lineage>
</organism>
<feature type="transmembrane region" description="Helical" evidence="2">
    <location>
        <begin position="57"/>
        <end position="83"/>
    </location>
</feature>
<keyword evidence="2" id="KW-0472">Membrane</keyword>
<dbReference type="KEGG" id="scm:SCHCO_02623071"/>
<name>D8PRZ6_SCHCM</name>
<dbReference type="GeneID" id="9588155"/>
<feature type="non-terminal residue" evidence="3">
    <location>
        <position position="353"/>
    </location>
</feature>
<keyword evidence="2" id="KW-1133">Transmembrane helix</keyword>
<reference evidence="3 4" key="1">
    <citation type="journal article" date="2010" name="Nat. Biotechnol.">
        <title>Genome sequence of the model mushroom Schizophyllum commune.</title>
        <authorList>
            <person name="Ohm R.A."/>
            <person name="de Jong J.F."/>
            <person name="Lugones L.G."/>
            <person name="Aerts A."/>
            <person name="Kothe E."/>
            <person name="Stajich J.E."/>
            <person name="de Vries R.P."/>
            <person name="Record E."/>
            <person name="Levasseur A."/>
            <person name="Baker S.E."/>
            <person name="Bartholomew K.A."/>
            <person name="Coutinho P.M."/>
            <person name="Erdmann S."/>
            <person name="Fowler T.J."/>
            <person name="Gathman A.C."/>
            <person name="Lombard V."/>
            <person name="Henrissat B."/>
            <person name="Knabe N."/>
            <person name="Kuees U."/>
            <person name="Lilly W.W."/>
            <person name="Lindquist E."/>
            <person name="Lucas S."/>
            <person name="Magnuson J.K."/>
            <person name="Piumi F."/>
            <person name="Raudaskoski M."/>
            <person name="Salamov A."/>
            <person name="Schmutz J."/>
            <person name="Schwarze F.W.M.R."/>
            <person name="vanKuyk P.A."/>
            <person name="Horton J.S."/>
            <person name="Grigoriev I.V."/>
            <person name="Woesten H.A.B."/>
        </authorList>
    </citation>
    <scope>NUCLEOTIDE SEQUENCE [LARGE SCALE GENOMIC DNA]</scope>
    <source>
        <strain evidence="4">H4-8 / FGSC 9210</strain>
    </source>
</reference>
<feature type="transmembrane region" description="Helical" evidence="2">
    <location>
        <begin position="28"/>
        <end position="50"/>
    </location>
</feature>
<feature type="transmembrane region" description="Helical" evidence="2">
    <location>
        <begin position="103"/>
        <end position="127"/>
    </location>
</feature>
<evidence type="ECO:0000313" key="3">
    <source>
        <dbReference type="EMBL" id="EFJ03187.1"/>
    </source>
</evidence>
<keyword evidence="4" id="KW-1185">Reference proteome</keyword>
<feature type="transmembrane region" description="Helical" evidence="2">
    <location>
        <begin position="139"/>
        <end position="159"/>
    </location>
</feature>
<gene>
    <name evidence="3" type="ORF">SCHCODRAFT_102929</name>
</gene>
<protein>
    <submittedName>
        <fullName evidence="3">Expressed protein</fullName>
    </submittedName>
</protein>
<evidence type="ECO:0000256" key="1">
    <source>
        <dbReference type="SAM" id="MobiDB-lite"/>
    </source>
</evidence>
<evidence type="ECO:0000313" key="4">
    <source>
        <dbReference type="Proteomes" id="UP000007431"/>
    </source>
</evidence>
<evidence type="ECO:0000256" key="2">
    <source>
        <dbReference type="SAM" id="Phobius"/>
    </source>
</evidence>
<feature type="transmembrane region" description="Helical" evidence="2">
    <location>
        <begin position="253"/>
        <end position="275"/>
    </location>
</feature>
<feature type="transmembrane region" description="Helical" evidence="2">
    <location>
        <begin position="174"/>
        <end position="197"/>
    </location>
</feature>
<feature type="region of interest" description="Disordered" evidence="1">
    <location>
        <begin position="334"/>
        <end position="353"/>
    </location>
</feature>
<sequence length="353" mass="38649">MISLRARTIYNPLGAADVRDLQRVYTQIALDLVFFGIQTAFSIAAASVLARRAGRSLLMLVAIGVLFFCAAISVITNVLYYMVQLPVYSGKDVRSILQLLFRLDIVGAVAARIEYVLSDVIVVWRAWVIWSDNRIAKGILLLCTCGSLVGAILDAVWHITGKMHPHPVPKAQPLIMLILLMLTNVVATILVAVKVWQYFRDIKSALGLSARKTQVERVLVLLLESGCFYSVVWISFLAVQATIGTSKFTVAELVASVVLSISGIYPTIVVLTAMYDDKERSLLDSAQVSHAMRFADGDKAQGGDTMDDNFALTGPSTDTDGSTEPSIRMYDMTETHASEQGENSEETRTFMAG</sequence>
<dbReference type="OrthoDB" id="3174341at2759"/>
<dbReference type="VEuPathDB" id="FungiDB:SCHCODRAFT_02623071"/>
<dbReference type="AlphaFoldDB" id="D8PRZ6"/>
<dbReference type="InParanoid" id="D8PRZ6"/>
<feature type="compositionally biased region" description="Polar residues" evidence="1">
    <location>
        <begin position="314"/>
        <end position="325"/>
    </location>
</feature>
<feature type="transmembrane region" description="Helical" evidence="2">
    <location>
        <begin position="218"/>
        <end position="241"/>
    </location>
</feature>
<dbReference type="HOGENOM" id="CLU_044614_9_0_1"/>
<dbReference type="Proteomes" id="UP000007431">
    <property type="component" value="Unassembled WGS sequence"/>
</dbReference>
<accession>D8PRZ6</accession>
<dbReference type="EMBL" id="GL377302">
    <property type="protein sequence ID" value="EFJ03187.1"/>
    <property type="molecule type" value="Genomic_DNA"/>
</dbReference>